<dbReference type="eggNOG" id="COG2764">
    <property type="taxonomic scope" value="Bacteria"/>
</dbReference>
<dbReference type="InterPro" id="IPR028973">
    <property type="entry name" value="PhnB-like"/>
</dbReference>
<dbReference type="PANTHER" id="PTHR33990:SF1">
    <property type="entry name" value="PROTEIN YJDN"/>
    <property type="match status" value="1"/>
</dbReference>
<dbReference type="Proteomes" id="UP000003022">
    <property type="component" value="Unassembled WGS sequence"/>
</dbReference>
<organism evidence="3 4">
    <name type="scientific">Streptomyces griseoaurantiacus M045</name>
    <dbReference type="NCBI Taxonomy" id="996637"/>
    <lineage>
        <taxon>Bacteria</taxon>
        <taxon>Bacillati</taxon>
        <taxon>Actinomycetota</taxon>
        <taxon>Actinomycetes</taxon>
        <taxon>Kitasatosporales</taxon>
        <taxon>Streptomycetaceae</taxon>
        <taxon>Streptomyces</taxon>
        <taxon>Streptomyces aurantiacus group</taxon>
    </lineage>
</organism>
<dbReference type="InterPro" id="IPR029068">
    <property type="entry name" value="Glyas_Bleomycin-R_OHBP_Dase"/>
</dbReference>
<evidence type="ECO:0000313" key="3">
    <source>
        <dbReference type="EMBL" id="EGG46997.1"/>
    </source>
</evidence>
<evidence type="ECO:0000256" key="1">
    <source>
        <dbReference type="SAM" id="MobiDB-lite"/>
    </source>
</evidence>
<feature type="region of interest" description="Disordered" evidence="1">
    <location>
        <begin position="18"/>
        <end position="37"/>
    </location>
</feature>
<dbReference type="AlphaFoldDB" id="F3NHV7"/>
<dbReference type="STRING" id="996637.SGM_2721"/>
<feature type="domain" description="Glyoxalase/fosfomycin resistance/dioxygenase" evidence="2">
    <location>
        <begin position="52"/>
        <end position="169"/>
    </location>
</feature>
<sequence>MHPILRAVEDTTCPLPLRVFPSSPGPHGPGHRRGRERTMSVTTTTHLNFRGAAREALEHYGSVFGGRAVVVTYKDAGAVTDEAEADRVLWGEVVGENGFHVMAYDVPSRLPHERGANPFFVSVRGDDGAEITALWERLAEDSEIVRPLEPSGWAPLYGMLTDRFGVTWVLDVTAPYAG</sequence>
<dbReference type="EMBL" id="AEYX01000034">
    <property type="protein sequence ID" value="EGG46997.1"/>
    <property type="molecule type" value="Genomic_DNA"/>
</dbReference>
<dbReference type="Pfam" id="PF00903">
    <property type="entry name" value="Glyoxalase"/>
    <property type="match status" value="1"/>
</dbReference>
<evidence type="ECO:0000259" key="2">
    <source>
        <dbReference type="Pfam" id="PF00903"/>
    </source>
</evidence>
<dbReference type="PANTHER" id="PTHR33990">
    <property type="entry name" value="PROTEIN YJDN-RELATED"/>
    <property type="match status" value="1"/>
</dbReference>
<dbReference type="InterPro" id="IPR004360">
    <property type="entry name" value="Glyas_Fos-R_dOase_dom"/>
</dbReference>
<dbReference type="CDD" id="cd06588">
    <property type="entry name" value="PhnB_like"/>
    <property type="match status" value="1"/>
</dbReference>
<accession>F3NHV7</accession>
<keyword evidence="4" id="KW-1185">Reference proteome</keyword>
<gene>
    <name evidence="3" type="ORF">SGM_2721</name>
</gene>
<comment type="caution">
    <text evidence="3">The sequence shown here is derived from an EMBL/GenBank/DDBJ whole genome shotgun (WGS) entry which is preliminary data.</text>
</comment>
<protein>
    <recommendedName>
        <fullName evidence="2">Glyoxalase/fosfomycin resistance/dioxygenase domain-containing protein</fullName>
    </recommendedName>
</protein>
<reference evidence="3 4" key="1">
    <citation type="journal article" date="2011" name="J. Bacteriol.">
        <title>Draft genome sequence of the marine bacterium Streptomyces griseoaurantiacus M045, which produces novel manumycin-type antibiotics with a pABA core component.</title>
        <authorList>
            <person name="Li F."/>
            <person name="Jiang P."/>
            <person name="Zheng H."/>
            <person name="Wang S."/>
            <person name="Zhao G."/>
            <person name="Qin S."/>
            <person name="Liu Z."/>
        </authorList>
    </citation>
    <scope>NUCLEOTIDE SEQUENCE [LARGE SCALE GENOMIC DNA]</scope>
    <source>
        <strain evidence="3 4">M045</strain>
    </source>
</reference>
<dbReference type="SUPFAM" id="SSF54593">
    <property type="entry name" value="Glyoxalase/Bleomycin resistance protein/Dihydroxybiphenyl dioxygenase"/>
    <property type="match status" value="1"/>
</dbReference>
<dbReference type="Gene3D" id="3.10.180.10">
    <property type="entry name" value="2,3-Dihydroxybiphenyl 1,2-Dioxygenase, domain 1"/>
    <property type="match status" value="1"/>
</dbReference>
<proteinExistence type="predicted"/>
<name>F3NHV7_9ACTN</name>
<evidence type="ECO:0000313" key="4">
    <source>
        <dbReference type="Proteomes" id="UP000003022"/>
    </source>
</evidence>